<proteinExistence type="predicted"/>
<protein>
    <submittedName>
        <fullName evidence="1">Uncharacterized protein</fullName>
    </submittedName>
</protein>
<comment type="caution">
    <text evidence="1">The sequence shown here is derived from an EMBL/GenBank/DDBJ whole genome shotgun (WGS) entry which is preliminary data.</text>
</comment>
<dbReference type="Proteomes" id="UP001162483">
    <property type="component" value="Unassembled WGS sequence"/>
</dbReference>
<keyword evidence="2" id="KW-1185">Reference proteome</keyword>
<sequence>MTPFCKVDSLTYFITGMSSFLQLKFFCHNFSDMKKISFFYILSP</sequence>
<evidence type="ECO:0000313" key="1">
    <source>
        <dbReference type="EMBL" id="CAI9539919.1"/>
    </source>
</evidence>
<accession>A0ABN9AV59</accession>
<reference evidence="1" key="1">
    <citation type="submission" date="2023-05" db="EMBL/GenBank/DDBJ databases">
        <authorList>
            <person name="Stuckert A."/>
        </authorList>
    </citation>
    <scope>NUCLEOTIDE SEQUENCE</scope>
</reference>
<gene>
    <name evidence="1" type="ORF">SPARVUS_LOCUS1666444</name>
</gene>
<feature type="non-terminal residue" evidence="1">
    <location>
        <position position="44"/>
    </location>
</feature>
<organism evidence="1 2">
    <name type="scientific">Staurois parvus</name>
    <dbReference type="NCBI Taxonomy" id="386267"/>
    <lineage>
        <taxon>Eukaryota</taxon>
        <taxon>Metazoa</taxon>
        <taxon>Chordata</taxon>
        <taxon>Craniata</taxon>
        <taxon>Vertebrata</taxon>
        <taxon>Euteleostomi</taxon>
        <taxon>Amphibia</taxon>
        <taxon>Batrachia</taxon>
        <taxon>Anura</taxon>
        <taxon>Neobatrachia</taxon>
        <taxon>Ranoidea</taxon>
        <taxon>Ranidae</taxon>
        <taxon>Staurois</taxon>
    </lineage>
</organism>
<evidence type="ECO:0000313" key="2">
    <source>
        <dbReference type="Proteomes" id="UP001162483"/>
    </source>
</evidence>
<dbReference type="EMBL" id="CATNWA010001354">
    <property type="protein sequence ID" value="CAI9539919.1"/>
    <property type="molecule type" value="Genomic_DNA"/>
</dbReference>
<name>A0ABN9AV59_9NEOB</name>